<feature type="compositionally biased region" description="Acidic residues" evidence="1">
    <location>
        <begin position="168"/>
        <end position="181"/>
    </location>
</feature>
<evidence type="ECO:0000256" key="1">
    <source>
        <dbReference type="SAM" id="MobiDB-lite"/>
    </source>
</evidence>
<evidence type="ECO:0000313" key="4">
    <source>
        <dbReference type="Proteomes" id="UP000827549"/>
    </source>
</evidence>
<sequence length="774" mass="81306">MDASVTPIYQQHTRKPDEHPLASDTQPGSVSAPLIIAERKHTHTPRQQSIDKPLPAVPPADRVLEPEHTLSSPILSPFPSINSMLDMPKPASSDEAQPHPHQTTEYPKAPTPEPLVPIVETLAGSPTKVVSLGDSAPIVTTSFEDVSPTGTSFVEVDKAPQAPKSSTEDEEQQDGNTEADESATSRRIWANKALEIGVTTTTSANAAGTDAKLDDDDDRSYLYDREFIGLIADSGLKPIKAEAEDDAEADAKLAGTSYVRGKISAQIDDDLDGHDGNGVLDAIIKRQNLKREAREQAAAEASGAGAAGVAAEEAAGVAKVTDEAKVAHEAEAADEDQAVHNVEAVVEDKTVDDTEAHGEAKAVDEAKVDEAERVDDTKVTREVKSVEVDEPAKHNTAPPAVDEEATEPATVEAATTLEVHATEPVVDNESTTASINDAENSTSNSPASAHLPITPVTLATALTRDDVEVGEADELPESGEHDSLTEEHDKRSLLEVDLEGKDGGEASGRVTDGQTASAALAATAAVAVAAAVPVVAASAVTATQEVAEALKAKETAPIVTDSPPADTPTALATEASLIVPQNTPAVTDAPTTFITPAAVNIADLNKNVLVNTSPALQRVEEMGNLKQDRQATPPPAYEEQVATPTAHDDDHLTIRPARETDSTPTAHIMMSIPSIRSVPSIRSIRSVRSEVAPEEHELFEAGEADEDTATGALAYYGTVAPDHGSPAAVAWAAATRERQRRKMKTLLMVAVPIAALLYCVGVRVRNAKESAAAM</sequence>
<dbReference type="AlphaFoldDB" id="A0AAF1BKQ4"/>
<dbReference type="Proteomes" id="UP000827549">
    <property type="component" value="Chromosome 3"/>
</dbReference>
<accession>A0AAF1BKQ4</accession>
<keyword evidence="4" id="KW-1185">Reference proteome</keyword>
<organism evidence="3 4">
    <name type="scientific">Vanrija pseudolonga</name>
    <dbReference type="NCBI Taxonomy" id="143232"/>
    <lineage>
        <taxon>Eukaryota</taxon>
        <taxon>Fungi</taxon>
        <taxon>Dikarya</taxon>
        <taxon>Basidiomycota</taxon>
        <taxon>Agaricomycotina</taxon>
        <taxon>Tremellomycetes</taxon>
        <taxon>Trichosporonales</taxon>
        <taxon>Trichosporonaceae</taxon>
        <taxon>Vanrija</taxon>
    </lineage>
</organism>
<gene>
    <name evidence="3" type="ORF">LOC62_03G004843</name>
</gene>
<evidence type="ECO:0000313" key="3">
    <source>
        <dbReference type="EMBL" id="WOO81315.1"/>
    </source>
</evidence>
<feature type="transmembrane region" description="Helical" evidence="2">
    <location>
        <begin position="746"/>
        <end position="764"/>
    </location>
</feature>
<proteinExistence type="predicted"/>
<feature type="compositionally biased region" description="Polar residues" evidence="1">
    <location>
        <begin position="143"/>
        <end position="152"/>
    </location>
</feature>
<keyword evidence="2" id="KW-0472">Membrane</keyword>
<feature type="compositionally biased region" description="Basic and acidic residues" evidence="1">
    <location>
        <begin position="349"/>
        <end position="393"/>
    </location>
</feature>
<keyword evidence="2" id="KW-1133">Transmembrane helix</keyword>
<dbReference type="RefSeq" id="XP_062627347.1">
    <property type="nucleotide sequence ID" value="XM_062771363.1"/>
</dbReference>
<feature type="region of interest" description="Disordered" evidence="1">
    <location>
        <begin position="1"/>
        <end position="111"/>
    </location>
</feature>
<feature type="region of interest" description="Disordered" evidence="1">
    <location>
        <begin position="473"/>
        <end position="492"/>
    </location>
</feature>
<feature type="region of interest" description="Disordered" evidence="1">
    <location>
        <begin position="143"/>
        <end position="187"/>
    </location>
</feature>
<protein>
    <submittedName>
        <fullName evidence="3">Uncharacterized protein</fullName>
    </submittedName>
</protein>
<keyword evidence="2" id="KW-0812">Transmembrane</keyword>
<feature type="compositionally biased region" description="Low complexity" evidence="1">
    <location>
        <begin position="70"/>
        <end position="83"/>
    </location>
</feature>
<feature type="region of interest" description="Disordered" evidence="1">
    <location>
        <begin position="349"/>
        <end position="409"/>
    </location>
</feature>
<feature type="compositionally biased region" description="Basic and acidic residues" evidence="1">
    <location>
        <begin position="478"/>
        <end position="492"/>
    </location>
</feature>
<reference evidence="3" key="1">
    <citation type="submission" date="2023-10" db="EMBL/GenBank/DDBJ databases">
        <authorList>
            <person name="Noh H."/>
        </authorList>
    </citation>
    <scope>NUCLEOTIDE SEQUENCE</scope>
    <source>
        <strain evidence="3">DUCC4014</strain>
    </source>
</reference>
<name>A0AAF1BKQ4_9TREE</name>
<evidence type="ECO:0000256" key="2">
    <source>
        <dbReference type="SAM" id="Phobius"/>
    </source>
</evidence>
<dbReference type="EMBL" id="CP086716">
    <property type="protein sequence ID" value="WOO81315.1"/>
    <property type="molecule type" value="Genomic_DNA"/>
</dbReference>
<dbReference type="GeneID" id="87808076"/>